<dbReference type="AlphaFoldDB" id="A0A4W5NPZ4"/>
<dbReference type="STRING" id="62062.ENSHHUP00000053092"/>
<reference evidence="2" key="3">
    <citation type="submission" date="2025-09" db="UniProtKB">
        <authorList>
            <consortium name="Ensembl"/>
        </authorList>
    </citation>
    <scope>IDENTIFICATION</scope>
</reference>
<dbReference type="Ensembl" id="ENSHHUT00000054950.1">
    <property type="protein sequence ID" value="ENSHHUP00000053092.1"/>
    <property type="gene ID" value="ENSHHUG00000031896.1"/>
</dbReference>
<evidence type="ECO:0000313" key="3">
    <source>
        <dbReference type="Proteomes" id="UP000314982"/>
    </source>
</evidence>
<organism evidence="2 3">
    <name type="scientific">Hucho hucho</name>
    <name type="common">huchen</name>
    <dbReference type="NCBI Taxonomy" id="62062"/>
    <lineage>
        <taxon>Eukaryota</taxon>
        <taxon>Metazoa</taxon>
        <taxon>Chordata</taxon>
        <taxon>Craniata</taxon>
        <taxon>Vertebrata</taxon>
        <taxon>Euteleostomi</taxon>
        <taxon>Actinopterygii</taxon>
        <taxon>Neopterygii</taxon>
        <taxon>Teleostei</taxon>
        <taxon>Protacanthopterygii</taxon>
        <taxon>Salmoniformes</taxon>
        <taxon>Salmonidae</taxon>
        <taxon>Salmoninae</taxon>
        <taxon>Hucho</taxon>
    </lineage>
</organism>
<evidence type="ECO:0000259" key="1">
    <source>
        <dbReference type="Pfam" id="PF22899"/>
    </source>
</evidence>
<dbReference type="InterPro" id="IPR038892">
    <property type="entry name" value="SMCHD1"/>
</dbReference>
<dbReference type="Proteomes" id="UP000314982">
    <property type="component" value="Unassembled WGS sequence"/>
</dbReference>
<dbReference type="GO" id="GO:0006302">
    <property type="term" value="P:double-strand break repair"/>
    <property type="evidence" value="ECO:0007669"/>
    <property type="project" value="InterPro"/>
</dbReference>
<accession>A0A4W5NPZ4</accession>
<name>A0A4W5NPZ4_9TELE</name>
<keyword evidence="3" id="KW-1185">Reference proteome</keyword>
<reference evidence="2" key="2">
    <citation type="submission" date="2025-08" db="UniProtKB">
        <authorList>
            <consortium name="Ensembl"/>
        </authorList>
    </citation>
    <scope>IDENTIFICATION</scope>
</reference>
<proteinExistence type="predicted"/>
<feature type="domain" description="SMCHD1 ribosomal S5" evidence="1">
    <location>
        <begin position="9"/>
        <end position="97"/>
    </location>
</feature>
<dbReference type="GeneTree" id="ENSGT00390000006950"/>
<evidence type="ECO:0000313" key="2">
    <source>
        <dbReference type="Ensembl" id="ENSHHUP00000053092.1"/>
    </source>
</evidence>
<dbReference type="Pfam" id="PF22899">
    <property type="entry name" value="SMCHD1_S5"/>
    <property type="match status" value="1"/>
</dbReference>
<sequence length="97" mass="11229">MVNLREIDNDMQTLYINASADTFEFKVYADADGTVEGVLRYHPFLYDRETYPEDPNAIPAAEEDDEDCIVQNQARGKRPIFECFWNGRLIPYTTVSE</sequence>
<dbReference type="PANTHER" id="PTHR22640">
    <property type="entry name" value="STRUCTURAL MAINTENANCE OF CHROMOSOMES FLEXIBLE HINGE DOMAIN-CONTAINING PROTEIN 1"/>
    <property type="match status" value="1"/>
</dbReference>
<protein>
    <recommendedName>
        <fullName evidence="1">SMCHD1 ribosomal S5 domain-containing protein</fullName>
    </recommendedName>
</protein>
<dbReference type="InterPro" id="IPR055109">
    <property type="entry name" value="SMCHD1_S5"/>
</dbReference>
<dbReference type="PANTHER" id="PTHR22640:SF2">
    <property type="entry name" value="STRUCTURAL MAINTENANCE OF CHROMOSOMES FLEXIBLE HINGE DOMAIN-CONTAINING PROTEIN 1"/>
    <property type="match status" value="1"/>
</dbReference>
<reference evidence="3" key="1">
    <citation type="submission" date="2018-06" db="EMBL/GenBank/DDBJ databases">
        <title>Genome assembly of Danube salmon.</title>
        <authorList>
            <person name="Macqueen D.J."/>
            <person name="Gundappa M.K."/>
        </authorList>
    </citation>
    <scope>NUCLEOTIDE SEQUENCE [LARGE SCALE GENOMIC DNA]</scope>
</reference>